<dbReference type="PRINTS" id="PR00069">
    <property type="entry name" value="ALDKETRDTASE"/>
</dbReference>
<dbReference type="InterPro" id="IPR020471">
    <property type="entry name" value="AKR"/>
</dbReference>
<dbReference type="InterPro" id="IPR036812">
    <property type="entry name" value="NAD(P)_OxRdtase_dom_sf"/>
</dbReference>
<dbReference type="GO" id="GO:0016491">
    <property type="term" value="F:oxidoreductase activity"/>
    <property type="evidence" value="ECO:0007669"/>
    <property type="project" value="InterPro"/>
</dbReference>
<protein>
    <submittedName>
        <fullName evidence="3">NADP-dependent oxidoreductase domain-containing protein</fullName>
    </submittedName>
</protein>
<dbReference type="InterPro" id="IPR018170">
    <property type="entry name" value="Aldo/ket_reductase_CS"/>
</dbReference>
<dbReference type="Proteomes" id="UP000887577">
    <property type="component" value="Unplaced"/>
</dbReference>
<dbReference type="SUPFAM" id="SSF51430">
    <property type="entry name" value="NAD(P)-linked oxidoreductase"/>
    <property type="match status" value="1"/>
</dbReference>
<evidence type="ECO:0000259" key="1">
    <source>
        <dbReference type="Pfam" id="PF00248"/>
    </source>
</evidence>
<dbReference type="WBParaSite" id="PSU_v2.g18848.t1">
    <property type="protein sequence ID" value="PSU_v2.g18848.t1"/>
    <property type="gene ID" value="PSU_v2.g18848"/>
</dbReference>
<feature type="domain" description="NADP-dependent oxidoreductase" evidence="1">
    <location>
        <begin position="4"/>
        <end position="155"/>
    </location>
</feature>
<dbReference type="AlphaFoldDB" id="A0A914YND7"/>
<dbReference type="Pfam" id="PF00248">
    <property type="entry name" value="Aldo_ket_red"/>
    <property type="match status" value="1"/>
</dbReference>
<dbReference type="PANTHER" id="PTHR11732">
    <property type="entry name" value="ALDO/KETO REDUCTASE"/>
    <property type="match status" value="1"/>
</dbReference>
<evidence type="ECO:0000313" key="2">
    <source>
        <dbReference type="Proteomes" id="UP000887577"/>
    </source>
</evidence>
<organism evidence="2 3">
    <name type="scientific">Panagrolaimus superbus</name>
    <dbReference type="NCBI Taxonomy" id="310955"/>
    <lineage>
        <taxon>Eukaryota</taxon>
        <taxon>Metazoa</taxon>
        <taxon>Ecdysozoa</taxon>
        <taxon>Nematoda</taxon>
        <taxon>Chromadorea</taxon>
        <taxon>Rhabditida</taxon>
        <taxon>Tylenchina</taxon>
        <taxon>Panagrolaimomorpha</taxon>
        <taxon>Panagrolaimoidea</taxon>
        <taxon>Panagrolaimidae</taxon>
        <taxon>Panagrolaimus</taxon>
    </lineage>
</organism>
<name>A0A914YND7_9BILA</name>
<accession>A0A914YND7</accession>
<reference evidence="3" key="1">
    <citation type="submission" date="2022-11" db="UniProtKB">
        <authorList>
            <consortium name="WormBaseParasite"/>
        </authorList>
    </citation>
    <scope>IDENTIFICATION</scope>
</reference>
<evidence type="ECO:0000313" key="3">
    <source>
        <dbReference type="WBParaSite" id="PSU_v2.g18848.t1"/>
    </source>
</evidence>
<dbReference type="Gene3D" id="3.20.20.100">
    <property type="entry name" value="NADP-dependent oxidoreductase domain"/>
    <property type="match status" value="1"/>
</dbReference>
<sequence length="158" mass="17889">MTGPDHSVKVTDIWKGMEGIYEKKLARAIGVSNFNAEQIQRIHSVAKVPVHNNQIELHLYFNQQKLVEECKKLNVSVTAYAPIGSPGRKDIIVGKFACRFGASLNPLENEAVVRLTKKYGKTPAQILLRHLIQREISVIPKSTNEKRLKENFEVKNLE</sequence>
<dbReference type="PROSITE" id="PS00062">
    <property type="entry name" value="ALDOKETO_REDUCTASE_2"/>
    <property type="match status" value="1"/>
</dbReference>
<proteinExistence type="predicted"/>
<dbReference type="PROSITE" id="PS00063">
    <property type="entry name" value="ALDOKETO_REDUCTASE_3"/>
    <property type="match status" value="1"/>
</dbReference>
<keyword evidence="2" id="KW-1185">Reference proteome</keyword>
<dbReference type="InterPro" id="IPR023210">
    <property type="entry name" value="NADP_OxRdtase_dom"/>
</dbReference>